<keyword evidence="6" id="KW-0732">Signal</keyword>
<keyword evidence="3" id="KW-0560">Oxidoreductase</keyword>
<dbReference type="PANTHER" id="PTHR11474:SF131">
    <property type="entry name" value="TYROSINASE COPPER-BINDING DOMAIN-CONTAINING PROTEIN"/>
    <property type="match status" value="1"/>
</dbReference>
<dbReference type="PRINTS" id="PR00092">
    <property type="entry name" value="TYROSINASE"/>
</dbReference>
<evidence type="ECO:0000259" key="7">
    <source>
        <dbReference type="PROSITE" id="PS00497"/>
    </source>
</evidence>
<feature type="region of interest" description="Disordered" evidence="5">
    <location>
        <begin position="608"/>
        <end position="644"/>
    </location>
</feature>
<evidence type="ECO:0000313" key="10">
    <source>
        <dbReference type="Proteomes" id="UP000223968"/>
    </source>
</evidence>
<dbReference type="Pfam" id="PF18132">
    <property type="entry name" value="Tyrosinase_C"/>
    <property type="match status" value="1"/>
</dbReference>
<dbReference type="OrthoDB" id="1658288at2759"/>
<organism evidence="9 10">
    <name type="scientific">Helicocarpus griseus UAMH5409</name>
    <dbReference type="NCBI Taxonomy" id="1447875"/>
    <lineage>
        <taxon>Eukaryota</taxon>
        <taxon>Fungi</taxon>
        <taxon>Dikarya</taxon>
        <taxon>Ascomycota</taxon>
        <taxon>Pezizomycotina</taxon>
        <taxon>Eurotiomycetes</taxon>
        <taxon>Eurotiomycetidae</taxon>
        <taxon>Onygenales</taxon>
        <taxon>Ajellomycetaceae</taxon>
        <taxon>Helicocarpus</taxon>
    </lineage>
</organism>
<dbReference type="InterPro" id="IPR041640">
    <property type="entry name" value="Tyrosinase_C"/>
</dbReference>
<protein>
    <recommendedName>
        <fullName evidence="7 8">Tyrosinase copper-binding domain-containing protein</fullName>
    </recommendedName>
</protein>
<keyword evidence="10" id="KW-1185">Reference proteome</keyword>
<dbReference type="PROSITE" id="PS00498">
    <property type="entry name" value="TYROSINASE_2"/>
    <property type="match status" value="1"/>
</dbReference>
<dbReference type="Gene3D" id="2.60.310.20">
    <property type="match status" value="1"/>
</dbReference>
<dbReference type="STRING" id="1447875.A0A2B7Y2D7"/>
<dbReference type="Proteomes" id="UP000223968">
    <property type="component" value="Unassembled WGS sequence"/>
</dbReference>
<dbReference type="PROSITE" id="PS00497">
    <property type="entry name" value="TYROSINASE_1"/>
    <property type="match status" value="1"/>
</dbReference>
<evidence type="ECO:0000256" key="6">
    <source>
        <dbReference type="SAM" id="SignalP"/>
    </source>
</evidence>
<dbReference type="EMBL" id="PDNB01000023">
    <property type="protein sequence ID" value="PGH15646.1"/>
    <property type="molecule type" value="Genomic_DNA"/>
</dbReference>
<dbReference type="InterPro" id="IPR050316">
    <property type="entry name" value="Tyrosinase/Hemocyanin"/>
</dbReference>
<sequence>MGVFRWQMLLLLSALLSIASATVTIQGVQTGIDEKTGERPARKDITKLQWSGPEWDLYIQALKAFQDGPDREDLLSFWKVAGIHGYPYVSWDGVEGTQNAGYCSHGSTLFPVWHRPYLAMYEERISHHAQLIANEYPSIVRGIYQKAAEDLRIPYWDWANDPELPKSVIVPELNINTSEGMKTIANPLYNYTLNPTTEQGFPNDPLINFPVTVRNPDQNGVSQYDAIQKTLNANGAFLRIQTYQLLASENNYTVFSTDALQDRGDDYNNLENLHGLIHVSVGGNLGHMTYTPWSSYDPLFWLHHTNVDRIVALWQAVHPDSYVQPVANLGGDFMKAPGTMEDAKTPFAPFREPSGEFYNAETSRHLAPFGYTYPEIEDWEKTPEELATSVRKQINRLYNRRGDNNQQKRNNGPLTARAAHYHSMYKHKRVPNLAEEALEDLKEFHFKVKDFFEDLGKFSLLNFIKLGINNMKKQWVINIKANKFALPHAYRIFFFLSEPPEEPCEWPYASNLIGTFASFASSMGSPANQTREMYGQVPLSHMLAVVKNSRMIFDIEETSVVPLLEKHLEWRVLDLTGKVVDEGELEGDATGISRGLEITIAERDVDALDDDDDERDHFPTPHSWKVHKDITMKRKESCKSKSKK</sequence>
<dbReference type="SUPFAM" id="SSF48056">
    <property type="entry name" value="Di-copper centre-containing domain"/>
    <property type="match status" value="1"/>
</dbReference>
<feature type="compositionally biased region" description="Basic and acidic residues" evidence="5">
    <location>
        <begin position="626"/>
        <end position="644"/>
    </location>
</feature>
<dbReference type="GO" id="GO:0046872">
    <property type="term" value="F:metal ion binding"/>
    <property type="evidence" value="ECO:0007669"/>
    <property type="project" value="UniProtKB-KW"/>
</dbReference>
<evidence type="ECO:0000256" key="3">
    <source>
        <dbReference type="ARBA" id="ARBA00023002"/>
    </source>
</evidence>
<proteinExistence type="predicted"/>
<evidence type="ECO:0000259" key="8">
    <source>
        <dbReference type="PROSITE" id="PS00498"/>
    </source>
</evidence>
<gene>
    <name evidence="9" type="ORF">AJ79_02239</name>
</gene>
<evidence type="ECO:0000256" key="2">
    <source>
        <dbReference type="ARBA" id="ARBA00022723"/>
    </source>
</evidence>
<comment type="cofactor">
    <cofactor evidence="1">
        <name>Cu(2+)</name>
        <dbReference type="ChEBI" id="CHEBI:29036"/>
    </cofactor>
</comment>
<feature type="signal peptide" evidence="6">
    <location>
        <begin position="1"/>
        <end position="21"/>
    </location>
</feature>
<accession>A0A2B7Y2D7</accession>
<comment type="caution">
    <text evidence="9">The sequence shown here is derived from an EMBL/GenBank/DDBJ whole genome shotgun (WGS) entry which is preliminary data.</text>
</comment>
<dbReference type="PANTHER" id="PTHR11474">
    <property type="entry name" value="TYROSINASE FAMILY MEMBER"/>
    <property type="match status" value="1"/>
</dbReference>
<dbReference type="InterPro" id="IPR002227">
    <property type="entry name" value="Tyrosinase_Cu-bd"/>
</dbReference>
<dbReference type="AlphaFoldDB" id="A0A2B7Y2D7"/>
<keyword evidence="4" id="KW-0503">Monooxygenase</keyword>
<keyword evidence="2" id="KW-0479">Metal-binding</keyword>
<feature type="chain" id="PRO_5012699374" description="Tyrosinase copper-binding domain-containing protein" evidence="6">
    <location>
        <begin position="22"/>
        <end position="644"/>
    </location>
</feature>
<name>A0A2B7Y2D7_9EURO</name>
<evidence type="ECO:0000256" key="5">
    <source>
        <dbReference type="SAM" id="MobiDB-lite"/>
    </source>
</evidence>
<dbReference type="Gene3D" id="1.10.1280.10">
    <property type="entry name" value="Di-copper center containing domain from catechol oxidase"/>
    <property type="match status" value="1"/>
</dbReference>
<dbReference type="InterPro" id="IPR008922">
    <property type="entry name" value="Di-copper_centre_dom_sf"/>
</dbReference>
<dbReference type="GO" id="GO:0004497">
    <property type="term" value="F:monooxygenase activity"/>
    <property type="evidence" value="ECO:0007669"/>
    <property type="project" value="UniProtKB-KW"/>
</dbReference>
<evidence type="ECO:0000313" key="9">
    <source>
        <dbReference type="EMBL" id="PGH15646.1"/>
    </source>
</evidence>
<reference evidence="9 10" key="1">
    <citation type="submission" date="2017-10" db="EMBL/GenBank/DDBJ databases">
        <title>Comparative genomics in systemic dimorphic fungi from Ajellomycetaceae.</title>
        <authorList>
            <person name="Munoz J.F."/>
            <person name="Mcewen J.G."/>
            <person name="Clay O.K."/>
            <person name="Cuomo C.A."/>
        </authorList>
    </citation>
    <scope>NUCLEOTIDE SEQUENCE [LARGE SCALE GENOMIC DNA]</scope>
    <source>
        <strain evidence="9 10">UAMH5409</strain>
    </source>
</reference>
<feature type="domain" description="Tyrosinase copper-binding" evidence="8">
    <location>
        <begin position="297"/>
        <end position="308"/>
    </location>
</feature>
<evidence type="ECO:0000256" key="1">
    <source>
        <dbReference type="ARBA" id="ARBA00001973"/>
    </source>
</evidence>
<dbReference type="Pfam" id="PF00264">
    <property type="entry name" value="Tyrosinase"/>
    <property type="match status" value="1"/>
</dbReference>
<evidence type="ECO:0000256" key="4">
    <source>
        <dbReference type="ARBA" id="ARBA00023033"/>
    </source>
</evidence>
<feature type="domain" description="Tyrosinase copper-binding" evidence="7">
    <location>
        <begin position="105"/>
        <end position="122"/>
    </location>
</feature>